<proteinExistence type="predicted"/>
<dbReference type="Gene3D" id="2.170.150.40">
    <property type="entry name" value="Domain of unknown function (DUF427)"/>
    <property type="match status" value="1"/>
</dbReference>
<dbReference type="PANTHER" id="PTHR43058">
    <property type="entry name" value="SLR0655 PROTEIN"/>
    <property type="match status" value="1"/>
</dbReference>
<dbReference type="Proteomes" id="UP001302429">
    <property type="component" value="Chromosome"/>
</dbReference>
<dbReference type="Pfam" id="PF04248">
    <property type="entry name" value="NTP_transf_9"/>
    <property type="match status" value="1"/>
</dbReference>
<evidence type="ECO:0000313" key="3">
    <source>
        <dbReference type="Proteomes" id="UP001302429"/>
    </source>
</evidence>
<dbReference type="KEGG" id="acoa:RB602_03860"/>
<evidence type="ECO:0000259" key="1">
    <source>
        <dbReference type="Pfam" id="PF04248"/>
    </source>
</evidence>
<dbReference type="RefSeq" id="WP_317083116.1">
    <property type="nucleotide sequence ID" value="NZ_CP136594.1"/>
</dbReference>
<dbReference type="AlphaFoldDB" id="A0AA97I2L4"/>
<name>A0AA97I2L4_9SPHN</name>
<dbReference type="EMBL" id="CP136594">
    <property type="protein sequence ID" value="WOE75860.1"/>
    <property type="molecule type" value="Genomic_DNA"/>
</dbReference>
<dbReference type="InterPro" id="IPR038694">
    <property type="entry name" value="DUF427_sf"/>
</dbReference>
<reference evidence="2 3" key="1">
    <citation type="submission" date="2023-10" db="EMBL/GenBank/DDBJ databases">
        <title>Complete genome sequence of a Sphingomonadaceae bacterium.</title>
        <authorList>
            <person name="Yan C."/>
        </authorList>
    </citation>
    <scope>NUCLEOTIDE SEQUENCE [LARGE SCALE GENOMIC DNA]</scope>
    <source>
        <strain evidence="2 3">SCSIO 66989</strain>
    </source>
</reference>
<feature type="domain" description="DUF427" evidence="1">
    <location>
        <begin position="63"/>
        <end position="159"/>
    </location>
</feature>
<gene>
    <name evidence="2" type="ORF">RB602_03860</name>
</gene>
<dbReference type="PANTHER" id="PTHR43058:SF1">
    <property type="entry name" value="DUF427 DOMAIN-CONTAINING PROTEIN"/>
    <property type="match status" value="1"/>
</dbReference>
<protein>
    <submittedName>
        <fullName evidence="2">DUF427 domain-containing protein</fullName>
    </submittedName>
</protein>
<evidence type="ECO:0000313" key="2">
    <source>
        <dbReference type="EMBL" id="WOE75860.1"/>
    </source>
</evidence>
<accession>A0AA97I2L4</accession>
<organism evidence="2 3">
    <name type="scientific">Alterisphingorhabdus coralli</name>
    <dbReference type="NCBI Taxonomy" id="3071408"/>
    <lineage>
        <taxon>Bacteria</taxon>
        <taxon>Pseudomonadati</taxon>
        <taxon>Pseudomonadota</taxon>
        <taxon>Alphaproteobacteria</taxon>
        <taxon>Sphingomonadales</taxon>
        <taxon>Sphingomonadaceae</taxon>
        <taxon>Alterisphingorhabdus (ex Yan et al. 2024)</taxon>
    </lineage>
</organism>
<keyword evidence="3" id="KW-1185">Reference proteome</keyword>
<sequence>MSPQPALPDKAALLARVKAGRDHWDRAFRPAGVEVAATGEESVWDYPRPPIMARHIGGLDAHIRVMHGDSMVAESKQALIVKETAGAPVPYLPPEDIRSEWLSPNDNLSVCEWKGVAVSHDLTLPNGARIDDAAWTYPDPFDDLAEGYAAIAGWFAFYPAKLACFIADASGHWEHVRPQPGRYYGGWVIDRVKGPIKGTPGSGHW</sequence>
<dbReference type="InterPro" id="IPR007361">
    <property type="entry name" value="DUF427"/>
</dbReference>